<evidence type="ECO:0000256" key="3">
    <source>
        <dbReference type="ARBA" id="ARBA00022452"/>
    </source>
</evidence>
<keyword evidence="6 8" id="KW-0472">Membrane</keyword>
<feature type="signal peptide" evidence="10">
    <location>
        <begin position="1"/>
        <end position="18"/>
    </location>
</feature>
<dbReference type="Gene3D" id="2.60.40.1120">
    <property type="entry name" value="Carboxypeptidase-like, regulatory domain"/>
    <property type="match status" value="1"/>
</dbReference>
<dbReference type="PANTHER" id="PTHR30069:SF57">
    <property type="entry name" value="TONB-DEPENDENT RECEPTOR"/>
    <property type="match status" value="1"/>
</dbReference>
<dbReference type="RefSeq" id="WP_264845432.1">
    <property type="nucleotide sequence ID" value="NZ_BPMA01000012.1"/>
</dbReference>
<dbReference type="AlphaFoldDB" id="A0AAV5AVM1"/>
<keyword evidence="13" id="KW-0675">Receptor</keyword>
<evidence type="ECO:0000256" key="5">
    <source>
        <dbReference type="ARBA" id="ARBA00023077"/>
    </source>
</evidence>
<dbReference type="PROSITE" id="PS52016">
    <property type="entry name" value="TONB_DEPENDENT_REC_3"/>
    <property type="match status" value="1"/>
</dbReference>
<accession>A0AAV5AVM1</accession>
<evidence type="ECO:0000256" key="4">
    <source>
        <dbReference type="ARBA" id="ARBA00022692"/>
    </source>
</evidence>
<dbReference type="Pfam" id="PF00593">
    <property type="entry name" value="TonB_dep_Rec_b-barrel"/>
    <property type="match status" value="1"/>
</dbReference>
<dbReference type="SUPFAM" id="SSF49464">
    <property type="entry name" value="Carboxypeptidase regulatory domain-like"/>
    <property type="match status" value="1"/>
</dbReference>
<dbReference type="InterPro" id="IPR000531">
    <property type="entry name" value="Beta-barrel_TonB"/>
</dbReference>
<evidence type="ECO:0000256" key="10">
    <source>
        <dbReference type="SAM" id="SignalP"/>
    </source>
</evidence>
<dbReference type="GO" id="GO:0044718">
    <property type="term" value="P:siderophore transmembrane transport"/>
    <property type="evidence" value="ECO:0007669"/>
    <property type="project" value="TreeGrafter"/>
</dbReference>
<feature type="domain" description="TonB-dependent receptor plug" evidence="12">
    <location>
        <begin position="122"/>
        <end position="224"/>
    </location>
</feature>
<keyword evidence="3 8" id="KW-1134">Transmembrane beta strand</keyword>
<comment type="caution">
    <text evidence="13">The sequence shown here is derived from an EMBL/GenBank/DDBJ whole genome shotgun (WGS) entry which is preliminary data.</text>
</comment>
<keyword evidence="4 8" id="KW-0812">Transmembrane</keyword>
<dbReference type="GO" id="GO:0009279">
    <property type="term" value="C:cell outer membrane"/>
    <property type="evidence" value="ECO:0007669"/>
    <property type="project" value="UniProtKB-SubCell"/>
</dbReference>
<dbReference type="EMBL" id="BQKA01000033">
    <property type="protein sequence ID" value="GJM50674.1"/>
    <property type="molecule type" value="Genomic_DNA"/>
</dbReference>
<evidence type="ECO:0000313" key="15">
    <source>
        <dbReference type="Proteomes" id="UP001207736"/>
    </source>
</evidence>
<dbReference type="InterPro" id="IPR037066">
    <property type="entry name" value="Plug_dom_sf"/>
</dbReference>
<evidence type="ECO:0000256" key="8">
    <source>
        <dbReference type="PROSITE-ProRule" id="PRU01360"/>
    </source>
</evidence>
<keyword evidence="16" id="KW-1185">Reference proteome</keyword>
<evidence type="ECO:0000259" key="11">
    <source>
        <dbReference type="Pfam" id="PF00593"/>
    </source>
</evidence>
<dbReference type="Proteomes" id="UP001208692">
    <property type="component" value="Unassembled WGS sequence"/>
</dbReference>
<evidence type="ECO:0000313" key="13">
    <source>
        <dbReference type="EMBL" id="GJM50674.1"/>
    </source>
</evidence>
<feature type="domain" description="TonB-dependent receptor-like beta-barrel" evidence="11">
    <location>
        <begin position="343"/>
        <end position="761"/>
    </location>
</feature>
<dbReference type="Pfam" id="PF13715">
    <property type="entry name" value="CarbopepD_reg_2"/>
    <property type="match status" value="1"/>
</dbReference>
<sequence>MKILFTTVFILFMGNLFAQNAILKGTITSNGNPIQGVNVIIQNQYRKTGVSSSKSGNYEINLPEGTYQIIISGLALQTISDQVTLIANQTEIRNYTMKEDILGLDQVVVTGTNQSIPHFIAPIVVSKISGKVFETTQSLSLSEGLRFTPGLRTETNCQNCGFNQLRINGLQGTYSQILINGRAVFSSLAGVYGLEMIPANMIDRIEVVRGSGSAIYGGNAIGGTVNILTKDPIDNTFSIGNNLSLYKGETPDNTLFTNASVVSDKLDKGMNIFVYQRNRAPFDANQDEYSEITKLKNTTFGADAFWNISDRNKIKFNLNSIQEFRRGGNKFDLLAHESDITEQLEHRIIGGDLSFEHLSADFSHKLSYYVSAQHTNRNSFYGGGLGKSIDQDQFNSLSNEDKETFFGALASYGKSEGLVGVGGVQYNYAINPQWNLSLGTEYKYDKVDDQANGHGRSINQNVKTYGNYAQLEWKPTDALTFLAGTRYDYIDIKGTYTYRTIAQNADKTLSKFVPRFTAMYALGDNWKLRATYAQGYRAPQAFDEDLHTDVLEGNVIFVELDKDLKPEYSDSFTASVNYTQKEGNTQTNIILEGFYTQIKDAFFDEKQNISSSDNIIRKLKKNATDNLGVLGINAEVNFAFGNKIIWQTGITIQSSQYSEPQSLWTNEDDPNDKREVLSKYVMKTPNIYGFTNFTYTPISNVSLSYSGIFTGQMYVPHVVEESGFQVITKSPSFYEQNIRGAYNFNLKNNSKIELSMGVQNIFNNYQKDFDSGKSRDADYIYGPQRPRTYFMGITYKLN</sequence>
<comment type="similarity">
    <text evidence="8 9">Belongs to the TonB-dependent receptor family.</text>
</comment>
<evidence type="ECO:0000256" key="6">
    <source>
        <dbReference type="ARBA" id="ARBA00023136"/>
    </source>
</evidence>
<evidence type="ECO:0000256" key="7">
    <source>
        <dbReference type="ARBA" id="ARBA00023237"/>
    </source>
</evidence>
<dbReference type="Proteomes" id="UP001207736">
    <property type="component" value="Unassembled WGS sequence"/>
</dbReference>
<evidence type="ECO:0000256" key="2">
    <source>
        <dbReference type="ARBA" id="ARBA00022448"/>
    </source>
</evidence>
<evidence type="ECO:0000256" key="9">
    <source>
        <dbReference type="RuleBase" id="RU003357"/>
    </source>
</evidence>
<name>A0AAV5AVM1_9FLAO</name>
<dbReference type="EMBL" id="BQKB01000007">
    <property type="protein sequence ID" value="GJM51827.1"/>
    <property type="molecule type" value="Genomic_DNA"/>
</dbReference>
<dbReference type="InterPro" id="IPR012910">
    <property type="entry name" value="Plug_dom"/>
</dbReference>
<keyword evidence="7 8" id="KW-0998">Cell outer membrane</keyword>
<comment type="subcellular location">
    <subcellularLocation>
        <location evidence="1 8">Cell outer membrane</location>
        <topology evidence="1 8">Multi-pass membrane protein</topology>
    </subcellularLocation>
</comment>
<feature type="chain" id="PRO_5043573829" evidence="10">
    <location>
        <begin position="19"/>
        <end position="798"/>
    </location>
</feature>
<evidence type="ECO:0000259" key="12">
    <source>
        <dbReference type="Pfam" id="PF07715"/>
    </source>
</evidence>
<dbReference type="PANTHER" id="PTHR30069">
    <property type="entry name" value="TONB-DEPENDENT OUTER MEMBRANE RECEPTOR"/>
    <property type="match status" value="1"/>
</dbReference>
<evidence type="ECO:0000313" key="16">
    <source>
        <dbReference type="Proteomes" id="UP001208692"/>
    </source>
</evidence>
<organism evidence="13 15">
    <name type="scientific">Capnocytophaga catalasegens</name>
    <dbReference type="NCBI Taxonomy" id="1004260"/>
    <lineage>
        <taxon>Bacteria</taxon>
        <taxon>Pseudomonadati</taxon>
        <taxon>Bacteroidota</taxon>
        <taxon>Flavobacteriia</taxon>
        <taxon>Flavobacteriales</taxon>
        <taxon>Flavobacteriaceae</taxon>
        <taxon>Capnocytophaga</taxon>
    </lineage>
</organism>
<dbReference type="InterPro" id="IPR036942">
    <property type="entry name" value="Beta-barrel_TonB_sf"/>
</dbReference>
<evidence type="ECO:0000313" key="14">
    <source>
        <dbReference type="EMBL" id="GJM51827.1"/>
    </source>
</evidence>
<dbReference type="SUPFAM" id="SSF56935">
    <property type="entry name" value="Porins"/>
    <property type="match status" value="1"/>
</dbReference>
<reference evidence="13 16" key="1">
    <citation type="submission" date="2021-11" db="EMBL/GenBank/DDBJ databases">
        <title>Draft genome sequence of Capnocytophaga sp. strain KC07075 isolated from cat oral cavity.</title>
        <authorList>
            <person name="Suzuki M."/>
            <person name="Imaoka K."/>
            <person name="Kimura M."/>
            <person name="Morikawa S."/>
            <person name="Maeda K."/>
        </authorList>
    </citation>
    <scope>NUCLEOTIDE SEQUENCE</scope>
    <source>
        <strain evidence="13">KC07075</strain>
        <strain evidence="14 16">KC07079</strain>
    </source>
</reference>
<keyword evidence="10" id="KW-0732">Signal</keyword>
<gene>
    <name evidence="13" type="ORF">RCZ15_16470</name>
    <name evidence="14" type="ORF">RCZ16_01450</name>
</gene>
<keyword evidence="5 9" id="KW-0798">TonB box</keyword>
<dbReference type="InterPro" id="IPR008969">
    <property type="entry name" value="CarboxyPept-like_regulatory"/>
</dbReference>
<keyword evidence="2 8" id="KW-0813">Transport</keyword>
<evidence type="ECO:0000256" key="1">
    <source>
        <dbReference type="ARBA" id="ARBA00004571"/>
    </source>
</evidence>
<proteinExistence type="inferred from homology"/>
<dbReference type="Pfam" id="PF07715">
    <property type="entry name" value="Plug"/>
    <property type="match status" value="1"/>
</dbReference>
<dbReference type="Gene3D" id="2.170.130.10">
    <property type="entry name" value="TonB-dependent receptor, plug domain"/>
    <property type="match status" value="1"/>
</dbReference>
<dbReference type="GO" id="GO:0015344">
    <property type="term" value="F:siderophore uptake transmembrane transporter activity"/>
    <property type="evidence" value="ECO:0007669"/>
    <property type="project" value="TreeGrafter"/>
</dbReference>
<dbReference type="Gene3D" id="2.40.170.20">
    <property type="entry name" value="TonB-dependent receptor, beta-barrel domain"/>
    <property type="match status" value="1"/>
</dbReference>
<dbReference type="InterPro" id="IPR039426">
    <property type="entry name" value="TonB-dep_rcpt-like"/>
</dbReference>
<protein>
    <submittedName>
        <fullName evidence="13">TonB-dependent receptor</fullName>
    </submittedName>
</protein>